<name>A0A445K327_GLYSO</name>
<dbReference type="Proteomes" id="UP000289340">
    <property type="component" value="Chromosome 6"/>
</dbReference>
<dbReference type="EMBL" id="QZWG01000006">
    <property type="protein sequence ID" value="RZC05178.1"/>
    <property type="molecule type" value="Genomic_DNA"/>
</dbReference>
<accession>A0A445K327</accession>
<protein>
    <submittedName>
        <fullName evidence="1">Uncharacterized protein</fullName>
    </submittedName>
</protein>
<evidence type="ECO:0000313" key="1">
    <source>
        <dbReference type="EMBL" id="RZC05178.1"/>
    </source>
</evidence>
<keyword evidence="2" id="KW-1185">Reference proteome</keyword>
<organism evidence="1 2">
    <name type="scientific">Glycine soja</name>
    <name type="common">Wild soybean</name>
    <dbReference type="NCBI Taxonomy" id="3848"/>
    <lineage>
        <taxon>Eukaryota</taxon>
        <taxon>Viridiplantae</taxon>
        <taxon>Streptophyta</taxon>
        <taxon>Embryophyta</taxon>
        <taxon>Tracheophyta</taxon>
        <taxon>Spermatophyta</taxon>
        <taxon>Magnoliopsida</taxon>
        <taxon>eudicotyledons</taxon>
        <taxon>Gunneridae</taxon>
        <taxon>Pentapetalae</taxon>
        <taxon>rosids</taxon>
        <taxon>fabids</taxon>
        <taxon>Fabales</taxon>
        <taxon>Fabaceae</taxon>
        <taxon>Papilionoideae</taxon>
        <taxon>50 kb inversion clade</taxon>
        <taxon>NPAAA clade</taxon>
        <taxon>indigoferoid/millettioid clade</taxon>
        <taxon>Phaseoleae</taxon>
        <taxon>Glycine</taxon>
        <taxon>Glycine subgen. Soja</taxon>
    </lineage>
</organism>
<comment type="caution">
    <text evidence="1">The sequence shown here is derived from an EMBL/GenBank/DDBJ whole genome shotgun (WGS) entry which is preliminary data.</text>
</comment>
<sequence length="87" mass="9805">MFSFGVSQSDVLQESNLSNFKSEVQCSQTHTDELANQNTETTNLTNKLDRGLQVARQKGIQSLILQIDSMLYGRSLVYKKEFDGICL</sequence>
<reference evidence="1 2" key="1">
    <citation type="submission" date="2018-09" db="EMBL/GenBank/DDBJ databases">
        <title>A high-quality reference genome of wild soybean provides a powerful tool to mine soybean genomes.</title>
        <authorList>
            <person name="Xie M."/>
            <person name="Chung C.Y.L."/>
            <person name="Li M.-W."/>
            <person name="Wong F.-L."/>
            <person name="Chan T.-F."/>
            <person name="Lam H.-M."/>
        </authorList>
    </citation>
    <scope>NUCLEOTIDE SEQUENCE [LARGE SCALE GENOMIC DNA]</scope>
    <source>
        <strain evidence="2">cv. W05</strain>
        <tissue evidence="1">Hypocotyl of etiolated seedlings</tissue>
    </source>
</reference>
<gene>
    <name evidence="1" type="ORF">D0Y65_013385</name>
</gene>
<evidence type="ECO:0000313" key="2">
    <source>
        <dbReference type="Proteomes" id="UP000289340"/>
    </source>
</evidence>
<proteinExistence type="predicted"/>
<dbReference type="AlphaFoldDB" id="A0A445K327"/>